<gene>
    <name evidence="1" type="ORF">BGZ80_008382</name>
</gene>
<reference evidence="1" key="1">
    <citation type="journal article" date="2020" name="Fungal Divers.">
        <title>Resolving the Mortierellaceae phylogeny through synthesis of multi-gene phylogenetics and phylogenomics.</title>
        <authorList>
            <person name="Vandepol N."/>
            <person name="Liber J."/>
            <person name="Desiro A."/>
            <person name="Na H."/>
            <person name="Kennedy M."/>
            <person name="Barry K."/>
            <person name="Grigoriev I.V."/>
            <person name="Miller A.N."/>
            <person name="O'Donnell K."/>
            <person name="Stajich J.E."/>
            <person name="Bonito G."/>
        </authorList>
    </citation>
    <scope>NUCLEOTIDE SEQUENCE</scope>
    <source>
        <strain evidence="1">NRRL 2769</strain>
    </source>
</reference>
<name>A0A9P6MD75_9FUNG</name>
<dbReference type="AlphaFoldDB" id="A0A9P6MD75"/>
<accession>A0A9P6MD75</accession>
<keyword evidence="2" id="KW-1185">Reference proteome</keyword>
<feature type="non-terminal residue" evidence="1">
    <location>
        <position position="82"/>
    </location>
</feature>
<protein>
    <submittedName>
        <fullName evidence="1">Uncharacterized protein</fullName>
    </submittedName>
</protein>
<evidence type="ECO:0000313" key="1">
    <source>
        <dbReference type="EMBL" id="KAF9992858.1"/>
    </source>
</evidence>
<evidence type="ECO:0000313" key="2">
    <source>
        <dbReference type="Proteomes" id="UP000703661"/>
    </source>
</evidence>
<comment type="caution">
    <text evidence="1">The sequence shown here is derived from an EMBL/GenBank/DDBJ whole genome shotgun (WGS) entry which is preliminary data.</text>
</comment>
<dbReference type="Proteomes" id="UP000703661">
    <property type="component" value="Unassembled WGS sequence"/>
</dbReference>
<sequence>MPPMERNKTIETLVFKGSSPTKAEAPAIPTKALTPPCVSTHFHITFYEDIGEKTFLFLATAATRPIQLYIAFTTYRGATWEL</sequence>
<proteinExistence type="predicted"/>
<dbReference type="EMBL" id="JAAAID010004518">
    <property type="protein sequence ID" value="KAF9992858.1"/>
    <property type="molecule type" value="Genomic_DNA"/>
</dbReference>
<organism evidence="1 2">
    <name type="scientific">Entomortierella chlamydospora</name>
    <dbReference type="NCBI Taxonomy" id="101097"/>
    <lineage>
        <taxon>Eukaryota</taxon>
        <taxon>Fungi</taxon>
        <taxon>Fungi incertae sedis</taxon>
        <taxon>Mucoromycota</taxon>
        <taxon>Mortierellomycotina</taxon>
        <taxon>Mortierellomycetes</taxon>
        <taxon>Mortierellales</taxon>
        <taxon>Mortierellaceae</taxon>
        <taxon>Entomortierella</taxon>
    </lineage>
</organism>